<dbReference type="EMBL" id="JAFEMO010000002">
    <property type="protein sequence ID" value="KAH7576089.1"/>
    <property type="molecule type" value="Genomic_DNA"/>
</dbReference>
<evidence type="ECO:0000313" key="4">
    <source>
        <dbReference type="Proteomes" id="UP000827721"/>
    </source>
</evidence>
<sequence>MVLKWVTFLVVFLYVFPINNGSRELYMYSITREEELELEKEVQSLNKPPVKTFQLEEGDIIDCIDINKQPALDHPLLKNHKIQLVLVILKERPDYKYHGVMGKMSIHNITVGEDQSSSTNIWVGNGPPDQVNYIAAGLMMSPMINGDSLPRMFTYWTGDVAQRTGCFNMDCKGFVQVHKIFAPKYLFPPPYAVYGGQMIDHNFQLLQDKETKNWWLVLELKTPVGYFPKELFPYLSEGAGVVEWGAVAKTGKNGISPPMGNGYKPNRVFDQSSYFRRIRFVDGNFDGQRPSKHDTENYEDPSGCYKLINDKDYGGQLFSYYFLYGGPGGQCGNNSVS</sequence>
<accession>A0ABQ8II22</accession>
<dbReference type="Proteomes" id="UP000827721">
    <property type="component" value="Unassembled WGS sequence"/>
</dbReference>
<dbReference type="InterPro" id="IPR053168">
    <property type="entry name" value="Glutamic_endopeptidase"/>
</dbReference>
<evidence type="ECO:0000313" key="3">
    <source>
        <dbReference type="EMBL" id="KAH7576089.1"/>
    </source>
</evidence>
<keyword evidence="1" id="KW-0732">Signal</keyword>
<proteinExistence type="predicted"/>
<feature type="domain" description="Neprosin PEP catalytic" evidence="2">
    <location>
        <begin position="77"/>
        <end position="332"/>
    </location>
</feature>
<dbReference type="PROSITE" id="PS52045">
    <property type="entry name" value="NEPROSIN_PEP_CD"/>
    <property type="match status" value="1"/>
</dbReference>
<feature type="chain" id="PRO_5046851568" description="Neprosin PEP catalytic domain-containing protein" evidence="1">
    <location>
        <begin position="22"/>
        <end position="337"/>
    </location>
</feature>
<reference evidence="3 4" key="1">
    <citation type="submission" date="2021-02" db="EMBL/GenBank/DDBJ databases">
        <title>Plant Genome Project.</title>
        <authorList>
            <person name="Zhang R.-G."/>
        </authorList>
    </citation>
    <scope>NUCLEOTIDE SEQUENCE [LARGE SCALE GENOMIC DNA]</scope>
    <source>
        <tissue evidence="3">Leaves</tissue>
    </source>
</reference>
<dbReference type="PANTHER" id="PTHR31589">
    <property type="entry name" value="PROTEIN, PUTATIVE (DUF239)-RELATED-RELATED"/>
    <property type="match status" value="1"/>
</dbReference>
<dbReference type="InterPro" id="IPR004314">
    <property type="entry name" value="Neprosin"/>
</dbReference>
<dbReference type="Gene3D" id="3.90.1320.10">
    <property type="entry name" value="Outer-capsid protein sigma 3, large lobe"/>
    <property type="match status" value="1"/>
</dbReference>
<dbReference type="Pfam" id="PF03080">
    <property type="entry name" value="Neprosin"/>
    <property type="match status" value="1"/>
</dbReference>
<dbReference type="Pfam" id="PF14365">
    <property type="entry name" value="Neprosin_AP"/>
    <property type="match status" value="1"/>
</dbReference>
<name>A0ABQ8II22_9ROSI</name>
<protein>
    <recommendedName>
        <fullName evidence="2">Neprosin PEP catalytic domain-containing protein</fullName>
    </recommendedName>
</protein>
<keyword evidence="4" id="KW-1185">Reference proteome</keyword>
<feature type="signal peptide" evidence="1">
    <location>
        <begin position="1"/>
        <end position="21"/>
    </location>
</feature>
<gene>
    <name evidence="3" type="ORF">JRO89_XS02G0288400</name>
</gene>
<comment type="caution">
    <text evidence="3">The sequence shown here is derived from an EMBL/GenBank/DDBJ whole genome shotgun (WGS) entry which is preliminary data.</text>
</comment>
<evidence type="ECO:0000256" key="1">
    <source>
        <dbReference type="SAM" id="SignalP"/>
    </source>
</evidence>
<dbReference type="InterPro" id="IPR025521">
    <property type="entry name" value="Neprosin_propep"/>
</dbReference>
<dbReference type="PANTHER" id="PTHR31589:SF232">
    <property type="entry name" value="NEPROSIN DOMAIN-CONTAINING PROTEIN"/>
    <property type="match status" value="1"/>
</dbReference>
<organism evidence="3 4">
    <name type="scientific">Xanthoceras sorbifolium</name>
    <dbReference type="NCBI Taxonomy" id="99658"/>
    <lineage>
        <taxon>Eukaryota</taxon>
        <taxon>Viridiplantae</taxon>
        <taxon>Streptophyta</taxon>
        <taxon>Embryophyta</taxon>
        <taxon>Tracheophyta</taxon>
        <taxon>Spermatophyta</taxon>
        <taxon>Magnoliopsida</taxon>
        <taxon>eudicotyledons</taxon>
        <taxon>Gunneridae</taxon>
        <taxon>Pentapetalae</taxon>
        <taxon>rosids</taxon>
        <taxon>malvids</taxon>
        <taxon>Sapindales</taxon>
        <taxon>Sapindaceae</taxon>
        <taxon>Xanthoceroideae</taxon>
        <taxon>Xanthoceras</taxon>
    </lineage>
</organism>
<evidence type="ECO:0000259" key="2">
    <source>
        <dbReference type="PROSITE" id="PS52045"/>
    </source>
</evidence>